<feature type="transmembrane region" description="Helical" evidence="4">
    <location>
        <begin position="418"/>
        <end position="440"/>
    </location>
</feature>
<comment type="caution">
    <text evidence="6">The sequence shown here is derived from an EMBL/GenBank/DDBJ whole genome shotgun (WGS) entry which is preliminary data.</text>
</comment>
<dbReference type="SUPFAM" id="SSF103473">
    <property type="entry name" value="MFS general substrate transporter"/>
    <property type="match status" value="1"/>
</dbReference>
<dbReference type="GO" id="GO:0016020">
    <property type="term" value="C:membrane"/>
    <property type="evidence" value="ECO:0007669"/>
    <property type="project" value="UniProtKB-SubCell"/>
</dbReference>
<dbReference type="EMBL" id="LGSR01000020">
    <property type="protein sequence ID" value="KOS19620.1"/>
    <property type="molecule type" value="Genomic_DNA"/>
</dbReference>
<evidence type="ECO:0000256" key="3">
    <source>
        <dbReference type="SAM" id="MobiDB-lite"/>
    </source>
</evidence>
<feature type="transmembrane region" description="Helical" evidence="4">
    <location>
        <begin position="219"/>
        <end position="240"/>
    </location>
</feature>
<feature type="domain" description="Major facilitator superfamily (MFS) profile" evidence="5">
    <location>
        <begin position="91"/>
        <end position="471"/>
    </location>
</feature>
<dbReference type="GO" id="GO:0022857">
    <property type="term" value="F:transmembrane transporter activity"/>
    <property type="evidence" value="ECO:0007669"/>
    <property type="project" value="InterPro"/>
</dbReference>
<organism evidence="6 7">
    <name type="scientific">Escovopsis weberi</name>
    <dbReference type="NCBI Taxonomy" id="150374"/>
    <lineage>
        <taxon>Eukaryota</taxon>
        <taxon>Fungi</taxon>
        <taxon>Dikarya</taxon>
        <taxon>Ascomycota</taxon>
        <taxon>Pezizomycotina</taxon>
        <taxon>Sordariomycetes</taxon>
        <taxon>Hypocreomycetidae</taxon>
        <taxon>Hypocreales</taxon>
        <taxon>Hypocreaceae</taxon>
        <taxon>Escovopsis</taxon>
    </lineage>
</organism>
<feature type="region of interest" description="Disordered" evidence="3">
    <location>
        <begin position="1"/>
        <end position="80"/>
    </location>
</feature>
<sequence>MHLPKAYDVDEEKHPGSSRDGADKIITKEASSPLSDGSETNSPHPDLPRSDSSAYISSASLGPEASSSLPPSQALDRCRSNDPPPDGGLVAWLQVLAALLVNTLTWGYASAFGVFQLHYVQALDLPASQVSWIGSIQVFLTFGSCVFSGRLADAGYCRSTLAVGTFLAVFGTFMTSLATTYWQILLAQGVCIGLGLGVAFMPAISVISSYFKKRRSFALSLSAVGTSLGSVSLPSVIQYLTPKIGFHWAVRCVGLIVLVFAVIANLLLKPRLAPRKTGPLIEWGAFRELPYLFFSVGSFFYYYALYFALFYINSYARNVIGFSTTDSVNLLIILSGMGIPARPIAGYISDRFAGPLNVFTFTTIALSVLLFGWSGVSTRGGMYAFSVVYGIIAGTNQGTFVAGLASMNKDPRKMGIRFGMIETLSSFATVAGAPTAGAIIDRSHGRYLYAQIWGGSVMAAAFTFFLACRMTITERRWMVKV</sequence>
<feature type="compositionally biased region" description="Polar residues" evidence="3">
    <location>
        <begin position="29"/>
        <end position="43"/>
    </location>
</feature>
<feature type="transmembrane region" description="Helical" evidence="4">
    <location>
        <begin position="352"/>
        <end position="376"/>
    </location>
</feature>
<reference evidence="6 7" key="1">
    <citation type="submission" date="2015-07" db="EMBL/GenBank/DDBJ databases">
        <title>The genome of the fungus Escovopsis weberi, a specialized disease agent of ant agriculture.</title>
        <authorList>
            <person name="de Man T.J."/>
            <person name="Stajich J.E."/>
            <person name="Kubicek C.P."/>
            <person name="Chenthamara K."/>
            <person name="Atanasova L."/>
            <person name="Druzhinina I.S."/>
            <person name="Birnbaum S."/>
            <person name="Barribeau S.M."/>
            <person name="Teiling C."/>
            <person name="Suen G."/>
            <person name="Currie C."/>
            <person name="Gerardo N.M."/>
        </authorList>
    </citation>
    <scope>NUCLEOTIDE SEQUENCE [LARGE SCALE GENOMIC DNA]</scope>
</reference>
<feature type="transmembrane region" description="Helical" evidence="4">
    <location>
        <begin position="89"/>
        <end position="109"/>
    </location>
</feature>
<dbReference type="InterPro" id="IPR011701">
    <property type="entry name" value="MFS"/>
</dbReference>
<dbReference type="Proteomes" id="UP000053831">
    <property type="component" value="Unassembled WGS sequence"/>
</dbReference>
<keyword evidence="4" id="KW-0812">Transmembrane</keyword>
<comment type="similarity">
    <text evidence="2">Belongs to the major facilitator superfamily. Monocarboxylate porter (TC 2.A.1.13) family.</text>
</comment>
<dbReference type="Pfam" id="PF07690">
    <property type="entry name" value="MFS_1"/>
    <property type="match status" value="1"/>
</dbReference>
<evidence type="ECO:0000256" key="2">
    <source>
        <dbReference type="ARBA" id="ARBA00006727"/>
    </source>
</evidence>
<name>A0A0M8N482_ESCWE</name>
<evidence type="ECO:0000256" key="1">
    <source>
        <dbReference type="ARBA" id="ARBA00004141"/>
    </source>
</evidence>
<feature type="transmembrane region" description="Helical" evidence="4">
    <location>
        <begin position="129"/>
        <end position="149"/>
    </location>
</feature>
<dbReference type="InterPro" id="IPR050327">
    <property type="entry name" value="Proton-linked_MCT"/>
</dbReference>
<evidence type="ECO:0000313" key="7">
    <source>
        <dbReference type="Proteomes" id="UP000053831"/>
    </source>
</evidence>
<feature type="transmembrane region" description="Helical" evidence="4">
    <location>
        <begin position="319"/>
        <end position="340"/>
    </location>
</feature>
<evidence type="ECO:0000256" key="4">
    <source>
        <dbReference type="SAM" id="Phobius"/>
    </source>
</evidence>
<comment type="subcellular location">
    <subcellularLocation>
        <location evidence="1">Membrane</location>
        <topology evidence="1">Multi-pass membrane protein</topology>
    </subcellularLocation>
</comment>
<feature type="transmembrane region" description="Helical" evidence="4">
    <location>
        <begin position="161"/>
        <end position="179"/>
    </location>
</feature>
<dbReference type="Gene3D" id="1.20.1250.20">
    <property type="entry name" value="MFS general substrate transporter like domains"/>
    <property type="match status" value="2"/>
</dbReference>
<protein>
    <submittedName>
        <fullName evidence="6">Riboflavin transporter MCH5</fullName>
    </submittedName>
</protein>
<evidence type="ECO:0000259" key="5">
    <source>
        <dbReference type="PROSITE" id="PS50850"/>
    </source>
</evidence>
<feature type="transmembrane region" description="Helical" evidence="4">
    <location>
        <begin position="289"/>
        <end position="313"/>
    </location>
</feature>
<dbReference type="PANTHER" id="PTHR11360:SF130">
    <property type="entry name" value="MAJOR FACILITATOR SUPERFAMILY (MFS) PROFILE DOMAIN-CONTAINING PROTEIN-RELATED"/>
    <property type="match status" value="1"/>
</dbReference>
<dbReference type="PANTHER" id="PTHR11360">
    <property type="entry name" value="MONOCARBOXYLATE TRANSPORTER"/>
    <property type="match status" value="1"/>
</dbReference>
<feature type="transmembrane region" description="Helical" evidence="4">
    <location>
        <begin position="246"/>
        <end position="268"/>
    </location>
</feature>
<gene>
    <name evidence="6" type="ORF">ESCO_000595</name>
</gene>
<feature type="transmembrane region" description="Helical" evidence="4">
    <location>
        <begin position="185"/>
        <end position="207"/>
    </location>
</feature>
<feature type="transmembrane region" description="Helical" evidence="4">
    <location>
        <begin position="382"/>
        <end position="406"/>
    </location>
</feature>
<feature type="compositionally biased region" description="Basic and acidic residues" evidence="3">
    <location>
        <begin position="1"/>
        <end position="27"/>
    </location>
</feature>
<dbReference type="InterPro" id="IPR020846">
    <property type="entry name" value="MFS_dom"/>
</dbReference>
<feature type="compositionally biased region" description="Low complexity" evidence="3">
    <location>
        <begin position="50"/>
        <end position="72"/>
    </location>
</feature>
<evidence type="ECO:0000313" key="6">
    <source>
        <dbReference type="EMBL" id="KOS19620.1"/>
    </source>
</evidence>
<dbReference type="OrthoDB" id="2213137at2759"/>
<dbReference type="InterPro" id="IPR036259">
    <property type="entry name" value="MFS_trans_sf"/>
</dbReference>
<keyword evidence="4" id="KW-0472">Membrane</keyword>
<accession>A0A0M8N482</accession>
<keyword evidence="4" id="KW-1133">Transmembrane helix</keyword>
<dbReference type="PROSITE" id="PS50850">
    <property type="entry name" value="MFS"/>
    <property type="match status" value="1"/>
</dbReference>
<proteinExistence type="inferred from homology"/>
<dbReference type="AlphaFoldDB" id="A0A0M8N482"/>
<keyword evidence="7" id="KW-1185">Reference proteome</keyword>
<feature type="transmembrane region" description="Helical" evidence="4">
    <location>
        <begin position="452"/>
        <end position="472"/>
    </location>
</feature>